<evidence type="ECO:0000259" key="1">
    <source>
        <dbReference type="PROSITE" id="PS51340"/>
    </source>
</evidence>
<gene>
    <name evidence="2" type="ORF">BGW38_000781</name>
</gene>
<reference evidence="2" key="1">
    <citation type="journal article" date="2020" name="Fungal Divers.">
        <title>Resolving the Mortierellaceae phylogeny through synthesis of multi-gene phylogenetics and phylogenomics.</title>
        <authorList>
            <person name="Vandepol N."/>
            <person name="Liber J."/>
            <person name="Desiro A."/>
            <person name="Na H."/>
            <person name="Kennedy M."/>
            <person name="Barry K."/>
            <person name="Grigoriev I.V."/>
            <person name="Miller A.N."/>
            <person name="O'Donnell K."/>
            <person name="Stajich J.E."/>
            <person name="Bonito G."/>
        </authorList>
    </citation>
    <scope>NUCLEOTIDE SEQUENCE</scope>
    <source>
        <strain evidence="2">KOD1015</strain>
    </source>
</reference>
<dbReference type="SUPFAM" id="SSF141673">
    <property type="entry name" value="MOSC N-terminal domain-like"/>
    <property type="match status" value="1"/>
</dbReference>
<organism evidence="2 3">
    <name type="scientific">Lunasporangiospora selenospora</name>
    <dbReference type="NCBI Taxonomy" id="979761"/>
    <lineage>
        <taxon>Eukaryota</taxon>
        <taxon>Fungi</taxon>
        <taxon>Fungi incertae sedis</taxon>
        <taxon>Mucoromycota</taxon>
        <taxon>Mortierellomycotina</taxon>
        <taxon>Mortierellomycetes</taxon>
        <taxon>Mortierellales</taxon>
        <taxon>Mortierellaceae</taxon>
        <taxon>Lunasporangiospora</taxon>
    </lineage>
</organism>
<dbReference type="InterPro" id="IPR005303">
    <property type="entry name" value="MOCOS_middle"/>
</dbReference>
<dbReference type="PANTHER" id="PTHR14237">
    <property type="entry name" value="MOLYBDOPTERIN COFACTOR SULFURASE MOSC"/>
    <property type="match status" value="1"/>
</dbReference>
<dbReference type="PROSITE" id="PS51340">
    <property type="entry name" value="MOSC"/>
    <property type="match status" value="1"/>
</dbReference>
<dbReference type="SUPFAM" id="SSF50800">
    <property type="entry name" value="PK beta-barrel domain-like"/>
    <property type="match status" value="1"/>
</dbReference>
<dbReference type="Proteomes" id="UP000780801">
    <property type="component" value="Unassembled WGS sequence"/>
</dbReference>
<dbReference type="InterPro" id="IPR005302">
    <property type="entry name" value="MoCF_Sase_C"/>
</dbReference>
<feature type="domain" description="MOSC" evidence="1">
    <location>
        <begin position="133"/>
        <end position="280"/>
    </location>
</feature>
<protein>
    <recommendedName>
        <fullName evidence="1">MOSC domain-containing protein</fullName>
    </recommendedName>
</protein>
<dbReference type="OrthoDB" id="17255at2759"/>
<proteinExistence type="predicted"/>
<name>A0A9P6FV55_9FUNG</name>
<dbReference type="InterPro" id="IPR011037">
    <property type="entry name" value="Pyrv_Knase-like_insert_dom_sf"/>
</dbReference>
<keyword evidence="3" id="KW-1185">Reference proteome</keyword>
<dbReference type="AlphaFoldDB" id="A0A9P6FV55"/>
<dbReference type="EMBL" id="JAABOA010001228">
    <property type="protein sequence ID" value="KAF9582004.1"/>
    <property type="molecule type" value="Genomic_DNA"/>
</dbReference>
<sequence>MAPVINKIYIYPIKSCKAIELTQVEISKYGLANDRTFLIIDPQNNKFRTMRELPPMTLIEPKIIGNELEITADGKSVRVPLNPDHGSYKKLTVEVWKDQLEAADMGDEVAELITDYLGVPCRLVHKSPTHRRDVTEHSPGVGEIGFTPETAFADNFPILTLSQESVEDLNTQLENPVTPLNFRPNLVFTGVKGPFEEDTWCIVEMNGLEYYFTCRCTRCDMPNVDPVTGVKDKQQPQKTLQKIRRVDKGKAAKFYACVGINAIPSALTGTLQVGNVLNVKQYFEGERKRTGANGWATTEAEVAALPL</sequence>
<dbReference type="Pfam" id="PF03476">
    <property type="entry name" value="MOSC_N"/>
    <property type="match status" value="1"/>
</dbReference>
<dbReference type="GO" id="GO:0030151">
    <property type="term" value="F:molybdenum ion binding"/>
    <property type="evidence" value="ECO:0007669"/>
    <property type="project" value="InterPro"/>
</dbReference>
<dbReference type="GO" id="GO:0003824">
    <property type="term" value="F:catalytic activity"/>
    <property type="evidence" value="ECO:0007669"/>
    <property type="project" value="InterPro"/>
</dbReference>
<evidence type="ECO:0000313" key="2">
    <source>
        <dbReference type="EMBL" id="KAF9582004.1"/>
    </source>
</evidence>
<comment type="caution">
    <text evidence="2">The sequence shown here is derived from an EMBL/GenBank/DDBJ whole genome shotgun (WGS) entry which is preliminary data.</text>
</comment>
<dbReference type="Pfam" id="PF03473">
    <property type="entry name" value="MOSC"/>
    <property type="match status" value="1"/>
</dbReference>
<accession>A0A9P6FV55</accession>
<dbReference type="PANTHER" id="PTHR14237:SF19">
    <property type="entry name" value="MITOCHONDRIAL AMIDOXIME REDUCING COMPONENT 1"/>
    <property type="match status" value="1"/>
</dbReference>
<evidence type="ECO:0000313" key="3">
    <source>
        <dbReference type="Proteomes" id="UP000780801"/>
    </source>
</evidence>
<dbReference type="GO" id="GO:0030170">
    <property type="term" value="F:pyridoxal phosphate binding"/>
    <property type="evidence" value="ECO:0007669"/>
    <property type="project" value="InterPro"/>
</dbReference>